<feature type="region of interest" description="Disordered" evidence="1">
    <location>
        <begin position="1"/>
        <end position="21"/>
    </location>
</feature>
<keyword evidence="3" id="KW-1185">Reference proteome</keyword>
<evidence type="ECO:0000313" key="3">
    <source>
        <dbReference type="Proteomes" id="UP000712045"/>
    </source>
</evidence>
<dbReference type="Proteomes" id="UP000712045">
    <property type="component" value="Unassembled WGS sequence"/>
</dbReference>
<dbReference type="RefSeq" id="WP_205083996.1">
    <property type="nucleotide sequence ID" value="NZ_JAFEUF010000086.1"/>
</dbReference>
<feature type="compositionally biased region" description="Basic and acidic residues" evidence="1">
    <location>
        <begin position="9"/>
        <end position="19"/>
    </location>
</feature>
<sequence>MMSKRHLAASREGKVDRNEKKRLRERIGEQLALSGVRLTDDEAVFLSDFIDEYDEKYRGRRETRTRSYPGWSSDGKYVRTEKVTDAFTDEVGIRTDQEYWDDDGHRGQSTHYIKDARGILNWFKERG</sequence>
<comment type="caution">
    <text evidence="2">The sequence shown here is derived from an EMBL/GenBank/DDBJ whole genome shotgun (WGS) entry which is preliminary data.</text>
</comment>
<evidence type="ECO:0000313" key="2">
    <source>
        <dbReference type="EMBL" id="MBM7055713.1"/>
    </source>
</evidence>
<reference evidence="2 3" key="1">
    <citation type="submission" date="2021-02" db="EMBL/GenBank/DDBJ databases">
        <title>Genome Streptomyces sp. RHZ10.</title>
        <authorList>
            <person name="Besaury L."/>
        </authorList>
    </citation>
    <scope>NUCLEOTIDE SEQUENCE [LARGE SCALE GENOMIC DNA]</scope>
    <source>
        <strain evidence="2 3">RHZ10</strain>
    </source>
</reference>
<organism evidence="2 3">
    <name type="scientific">Streptomyces durocortorensis</name>
    <dbReference type="NCBI Taxonomy" id="2811104"/>
    <lineage>
        <taxon>Bacteria</taxon>
        <taxon>Bacillati</taxon>
        <taxon>Actinomycetota</taxon>
        <taxon>Actinomycetes</taxon>
        <taxon>Kitasatosporales</taxon>
        <taxon>Streptomycetaceae</taxon>
        <taxon>Streptomyces</taxon>
    </lineage>
</organism>
<protein>
    <submittedName>
        <fullName evidence="2">Uncharacterized protein</fullName>
    </submittedName>
</protein>
<dbReference type="EMBL" id="JAFEUF010000086">
    <property type="protein sequence ID" value="MBM7055713.1"/>
    <property type="molecule type" value="Genomic_DNA"/>
</dbReference>
<gene>
    <name evidence="2" type="ORF">JS521_18025</name>
</gene>
<evidence type="ECO:0000256" key="1">
    <source>
        <dbReference type="SAM" id="MobiDB-lite"/>
    </source>
</evidence>
<accession>A0ABS2I1N4</accession>
<proteinExistence type="predicted"/>
<name>A0ABS2I1N4_9ACTN</name>